<dbReference type="NCBIfam" id="TIGR00154">
    <property type="entry name" value="ispE"/>
    <property type="match status" value="1"/>
</dbReference>
<dbReference type="InterPro" id="IPR014721">
    <property type="entry name" value="Ribsml_uS5_D2-typ_fold_subgr"/>
</dbReference>
<keyword evidence="5 9" id="KW-0547">Nucleotide-binding</keyword>
<dbReference type="InterPro" id="IPR036554">
    <property type="entry name" value="GHMP_kinase_C_sf"/>
</dbReference>
<reference evidence="12 13" key="1">
    <citation type="submission" date="2016-07" db="EMBL/GenBank/DDBJ databases">
        <title>Draft genome of Scalindua rubra, obtained from a brine-seawater interface in the Red Sea, sheds light on salt adaptation in anammox bacteria.</title>
        <authorList>
            <person name="Speth D.R."/>
            <person name="Lagkouvardos I."/>
            <person name="Wang Y."/>
            <person name="Qian P.-Y."/>
            <person name="Dutilh B.E."/>
            <person name="Jetten M.S."/>
        </authorList>
    </citation>
    <scope>NUCLEOTIDE SEQUENCE [LARGE SCALE GENOMIC DNA]</scope>
    <source>
        <strain evidence="12">BSI-1</strain>
    </source>
</reference>
<dbReference type="Pfam" id="PF00288">
    <property type="entry name" value="GHMP_kinases_N"/>
    <property type="match status" value="1"/>
</dbReference>
<dbReference type="EMBL" id="MAYW01000030">
    <property type="protein sequence ID" value="ODS33384.1"/>
    <property type="molecule type" value="Genomic_DNA"/>
</dbReference>
<dbReference type="InterPro" id="IPR004424">
    <property type="entry name" value="IspE"/>
</dbReference>
<evidence type="ECO:0000256" key="2">
    <source>
        <dbReference type="ARBA" id="ARBA00012052"/>
    </source>
</evidence>
<comment type="similarity">
    <text evidence="1 9">Belongs to the GHMP kinase family. IspE subfamily.</text>
</comment>
<dbReference type="PATRIC" id="fig|1872076.5.peg.1739"/>
<comment type="catalytic activity">
    <reaction evidence="9">
        <text>4-CDP-2-C-methyl-D-erythritol + ATP = 4-CDP-2-C-methyl-D-erythritol 2-phosphate + ADP + H(+)</text>
        <dbReference type="Rhea" id="RHEA:18437"/>
        <dbReference type="ChEBI" id="CHEBI:15378"/>
        <dbReference type="ChEBI" id="CHEBI:30616"/>
        <dbReference type="ChEBI" id="CHEBI:57823"/>
        <dbReference type="ChEBI" id="CHEBI:57919"/>
        <dbReference type="ChEBI" id="CHEBI:456216"/>
        <dbReference type="EC" id="2.7.1.148"/>
    </reaction>
</comment>
<evidence type="ECO:0000259" key="11">
    <source>
        <dbReference type="Pfam" id="PF08544"/>
    </source>
</evidence>
<accession>A0A1E3XEL2</accession>
<dbReference type="InterPro" id="IPR020568">
    <property type="entry name" value="Ribosomal_Su5_D2-typ_SF"/>
</dbReference>
<organism evidence="12 13">
    <name type="scientific">Candidatus Scalindua rubra</name>
    <dbReference type="NCBI Taxonomy" id="1872076"/>
    <lineage>
        <taxon>Bacteria</taxon>
        <taxon>Pseudomonadati</taxon>
        <taxon>Planctomycetota</taxon>
        <taxon>Candidatus Brocadiia</taxon>
        <taxon>Candidatus Brocadiales</taxon>
        <taxon>Candidatus Scalinduaceae</taxon>
        <taxon>Candidatus Scalindua</taxon>
    </lineage>
</organism>
<evidence type="ECO:0000313" key="12">
    <source>
        <dbReference type="EMBL" id="ODS33384.1"/>
    </source>
</evidence>
<dbReference type="AlphaFoldDB" id="A0A1E3XEL2"/>
<evidence type="ECO:0000256" key="4">
    <source>
        <dbReference type="ARBA" id="ARBA00022679"/>
    </source>
</evidence>
<keyword evidence="4 9" id="KW-0808">Transferase</keyword>
<dbReference type="PIRSF" id="PIRSF010376">
    <property type="entry name" value="IspE"/>
    <property type="match status" value="1"/>
</dbReference>
<evidence type="ECO:0000256" key="7">
    <source>
        <dbReference type="ARBA" id="ARBA00022840"/>
    </source>
</evidence>
<dbReference type="HAMAP" id="MF_00061">
    <property type="entry name" value="IspE"/>
    <property type="match status" value="1"/>
</dbReference>
<protein>
    <recommendedName>
        <fullName evidence="3 9">4-diphosphocytidyl-2-C-methyl-D-erythritol kinase</fullName>
        <shortName evidence="9">CMK</shortName>
        <ecNumber evidence="2 9">2.7.1.148</ecNumber>
    </recommendedName>
    <alternativeName>
        <fullName evidence="8 9">4-(cytidine-5'-diphospho)-2-C-methyl-D-erythritol kinase</fullName>
    </alternativeName>
</protein>
<dbReference type="Gene3D" id="3.30.230.10">
    <property type="match status" value="1"/>
</dbReference>
<name>A0A1E3XEL2_9BACT</name>
<dbReference type="EC" id="2.7.1.148" evidence="2 9"/>
<keyword evidence="7 9" id="KW-0067">ATP-binding</keyword>
<feature type="active site" evidence="9">
    <location>
        <position position="18"/>
    </location>
</feature>
<comment type="caution">
    <text evidence="12">The sequence shown here is derived from an EMBL/GenBank/DDBJ whole genome shotgun (WGS) entry which is preliminary data.</text>
</comment>
<dbReference type="SUPFAM" id="SSF54211">
    <property type="entry name" value="Ribosomal protein S5 domain 2-like"/>
    <property type="match status" value="1"/>
</dbReference>
<dbReference type="Gene3D" id="3.30.70.890">
    <property type="entry name" value="GHMP kinase, C-terminal domain"/>
    <property type="match status" value="1"/>
</dbReference>
<comment type="function">
    <text evidence="9">Catalyzes the phosphorylation of the position 2 hydroxy group of 4-diphosphocytidyl-2C-methyl-D-erythritol.</text>
</comment>
<dbReference type="GO" id="GO:0019288">
    <property type="term" value="P:isopentenyl diphosphate biosynthetic process, methylerythritol 4-phosphate pathway"/>
    <property type="evidence" value="ECO:0007669"/>
    <property type="project" value="UniProtKB-UniRule"/>
</dbReference>
<feature type="active site" evidence="9">
    <location>
        <position position="143"/>
    </location>
</feature>
<dbReference type="SUPFAM" id="SSF55060">
    <property type="entry name" value="GHMP Kinase, C-terminal domain"/>
    <property type="match status" value="1"/>
</dbReference>
<dbReference type="PANTHER" id="PTHR43527">
    <property type="entry name" value="4-DIPHOSPHOCYTIDYL-2-C-METHYL-D-ERYTHRITOL KINASE, CHLOROPLASTIC"/>
    <property type="match status" value="1"/>
</dbReference>
<dbReference type="UniPathway" id="UPA00056">
    <property type="reaction ID" value="UER00094"/>
</dbReference>
<sequence>MNKNNHEKNRISLKAPAKINLFLEVLGKRDDGYHEIETVMQEIDLVDNLWFEEIQEGVKLKCENGNIPLDENNLVCKATNLIMKECGIKKGVLINLEKKIPVGAGLGGGSSDAAATLKALNSLWKIGLNDIELMEFAAKLGSDIPFFINGKTSLCSGRGEKILPVEVKSRLNYLVIFPNIKISTITIYKNLKIDLTKKRKDVSFLLNALKYSNVTTIGKLLYNRLEKVIFKLYPDLLHIKSSLACFNFCGLSISGSGSAFFGLCNNRNQAETIKKKIELSGTGNVFIVTNVITP</sequence>
<feature type="binding site" evidence="9">
    <location>
        <begin position="101"/>
        <end position="111"/>
    </location>
    <ligand>
        <name>ATP</name>
        <dbReference type="ChEBI" id="CHEBI:30616"/>
    </ligand>
</feature>
<keyword evidence="6 9" id="KW-0418">Kinase</keyword>
<dbReference type="GO" id="GO:0005524">
    <property type="term" value="F:ATP binding"/>
    <property type="evidence" value="ECO:0007669"/>
    <property type="project" value="UniProtKB-UniRule"/>
</dbReference>
<evidence type="ECO:0000256" key="9">
    <source>
        <dbReference type="HAMAP-Rule" id="MF_00061"/>
    </source>
</evidence>
<feature type="domain" description="GHMP kinase C-terminal" evidence="11">
    <location>
        <begin position="211"/>
        <end position="277"/>
    </location>
</feature>
<evidence type="ECO:0000256" key="1">
    <source>
        <dbReference type="ARBA" id="ARBA00009684"/>
    </source>
</evidence>
<evidence type="ECO:0000313" key="13">
    <source>
        <dbReference type="Proteomes" id="UP000094056"/>
    </source>
</evidence>
<dbReference type="InterPro" id="IPR013750">
    <property type="entry name" value="GHMP_kinase_C_dom"/>
</dbReference>
<evidence type="ECO:0000256" key="5">
    <source>
        <dbReference type="ARBA" id="ARBA00022741"/>
    </source>
</evidence>
<dbReference type="PANTHER" id="PTHR43527:SF2">
    <property type="entry name" value="4-DIPHOSPHOCYTIDYL-2-C-METHYL-D-ERYTHRITOL KINASE, CHLOROPLASTIC"/>
    <property type="match status" value="1"/>
</dbReference>
<feature type="domain" description="GHMP kinase N-terminal" evidence="10">
    <location>
        <begin position="73"/>
        <end position="150"/>
    </location>
</feature>
<gene>
    <name evidence="9" type="primary">ispE</name>
    <name evidence="12" type="ORF">SCARUB_01493</name>
</gene>
<dbReference type="GO" id="GO:0016114">
    <property type="term" value="P:terpenoid biosynthetic process"/>
    <property type="evidence" value="ECO:0007669"/>
    <property type="project" value="UniProtKB-UniRule"/>
</dbReference>
<comment type="pathway">
    <text evidence="9">Isoprenoid biosynthesis; isopentenyl diphosphate biosynthesis via DXP pathway; isopentenyl diphosphate from 1-deoxy-D-xylulose 5-phosphate: step 3/6.</text>
</comment>
<evidence type="ECO:0000259" key="10">
    <source>
        <dbReference type="Pfam" id="PF00288"/>
    </source>
</evidence>
<dbReference type="GO" id="GO:0050515">
    <property type="term" value="F:4-(cytidine 5'-diphospho)-2-C-methyl-D-erythritol kinase activity"/>
    <property type="evidence" value="ECO:0007669"/>
    <property type="project" value="UniProtKB-UniRule"/>
</dbReference>
<evidence type="ECO:0000256" key="8">
    <source>
        <dbReference type="ARBA" id="ARBA00032554"/>
    </source>
</evidence>
<proteinExistence type="inferred from homology"/>
<dbReference type="InterPro" id="IPR006204">
    <property type="entry name" value="GHMP_kinase_N_dom"/>
</dbReference>
<evidence type="ECO:0000256" key="3">
    <source>
        <dbReference type="ARBA" id="ARBA00017473"/>
    </source>
</evidence>
<keyword evidence="9" id="KW-0414">Isoprene biosynthesis</keyword>
<dbReference type="Proteomes" id="UP000094056">
    <property type="component" value="Unassembled WGS sequence"/>
</dbReference>
<evidence type="ECO:0000256" key="6">
    <source>
        <dbReference type="ARBA" id="ARBA00022777"/>
    </source>
</evidence>
<dbReference type="Pfam" id="PF08544">
    <property type="entry name" value="GHMP_kinases_C"/>
    <property type="match status" value="1"/>
</dbReference>